<comment type="caution">
    <text evidence="6">The sequence shown here is derived from an EMBL/GenBank/DDBJ whole genome shotgun (WGS) entry which is preliminary data.</text>
</comment>
<dbReference type="EMBL" id="CATVXE010000005">
    <property type="protein sequence ID" value="CAJ0681915.1"/>
    <property type="molecule type" value="Genomic_DNA"/>
</dbReference>
<evidence type="ECO:0000256" key="3">
    <source>
        <dbReference type="ARBA" id="ARBA00023163"/>
    </source>
</evidence>
<evidence type="ECO:0000313" key="6">
    <source>
        <dbReference type="EMBL" id="CAJ0681915.1"/>
    </source>
</evidence>
<dbReference type="AlphaFoldDB" id="A0AAD2EGG7"/>
<dbReference type="SMART" id="SM00419">
    <property type="entry name" value="HTH_CRP"/>
    <property type="match status" value="1"/>
</dbReference>
<dbReference type="SUPFAM" id="SSF46785">
    <property type="entry name" value="Winged helix' DNA-binding domain"/>
    <property type="match status" value="1"/>
</dbReference>
<dbReference type="InterPro" id="IPR000595">
    <property type="entry name" value="cNMP-bd_dom"/>
</dbReference>
<dbReference type="CDD" id="cd00038">
    <property type="entry name" value="CAP_ED"/>
    <property type="match status" value="1"/>
</dbReference>
<protein>
    <recommendedName>
        <fullName evidence="10">Crp/Fnr family transcriptional regulator</fullName>
    </recommendedName>
</protein>
<dbReference type="SMART" id="SM00357">
    <property type="entry name" value="CSP"/>
    <property type="match status" value="1"/>
</dbReference>
<evidence type="ECO:0000313" key="9">
    <source>
        <dbReference type="Proteomes" id="UP001190452"/>
    </source>
</evidence>
<evidence type="ECO:0000313" key="7">
    <source>
        <dbReference type="EMBL" id="CAJ0866606.1"/>
    </source>
</evidence>
<dbReference type="InterPro" id="IPR018490">
    <property type="entry name" value="cNMP-bd_dom_sf"/>
</dbReference>
<dbReference type="EMBL" id="CAUDKV010000006">
    <property type="protein sequence ID" value="CAJ0866606.1"/>
    <property type="molecule type" value="Genomic_DNA"/>
</dbReference>
<evidence type="ECO:0000313" key="8">
    <source>
        <dbReference type="Proteomes" id="UP001190002"/>
    </source>
</evidence>
<dbReference type="SUPFAM" id="SSF51206">
    <property type="entry name" value="cAMP-binding domain-like"/>
    <property type="match status" value="1"/>
</dbReference>
<proteinExistence type="predicted"/>
<dbReference type="InterPro" id="IPR012340">
    <property type="entry name" value="NA-bd_OB-fold"/>
</dbReference>
<dbReference type="Pfam" id="PF00313">
    <property type="entry name" value="CSD"/>
    <property type="match status" value="1"/>
</dbReference>
<name>A0AAD2EGG7_9RALS</name>
<evidence type="ECO:0000256" key="1">
    <source>
        <dbReference type="ARBA" id="ARBA00023015"/>
    </source>
</evidence>
<dbReference type="RefSeq" id="WP_315853801.1">
    <property type="nucleotide sequence ID" value="NZ_CATVXE010000005.1"/>
</dbReference>
<dbReference type="SUPFAM" id="SSF50249">
    <property type="entry name" value="Nucleic acid-binding proteins"/>
    <property type="match status" value="1"/>
</dbReference>
<dbReference type="FunFam" id="1.10.10.10:FF:000028">
    <property type="entry name" value="Fumarate/nitrate reduction transcriptional regulator Fnr"/>
    <property type="match status" value="1"/>
</dbReference>
<dbReference type="PANTHER" id="PTHR24567">
    <property type="entry name" value="CRP FAMILY TRANSCRIPTIONAL REGULATORY PROTEIN"/>
    <property type="match status" value="1"/>
</dbReference>
<keyword evidence="9" id="KW-1185">Reference proteome</keyword>
<evidence type="ECO:0000256" key="2">
    <source>
        <dbReference type="ARBA" id="ARBA00023125"/>
    </source>
</evidence>
<dbReference type="CDD" id="cd00092">
    <property type="entry name" value="HTH_CRP"/>
    <property type="match status" value="1"/>
</dbReference>
<dbReference type="InterPro" id="IPR011129">
    <property type="entry name" value="CSD"/>
</dbReference>
<dbReference type="InterPro" id="IPR036390">
    <property type="entry name" value="WH_DNA-bd_sf"/>
</dbReference>
<gene>
    <name evidence="7" type="ORF">R77569_01901</name>
    <name evidence="6" type="ORF">R77591_01573</name>
</gene>
<dbReference type="SMART" id="SM00100">
    <property type="entry name" value="cNMP"/>
    <property type="match status" value="1"/>
</dbReference>
<dbReference type="Gene3D" id="2.40.50.140">
    <property type="entry name" value="Nucleic acid-binding proteins"/>
    <property type="match status" value="1"/>
</dbReference>
<dbReference type="InterPro" id="IPR036388">
    <property type="entry name" value="WH-like_DNA-bd_sf"/>
</dbReference>
<dbReference type="InterPro" id="IPR012318">
    <property type="entry name" value="HTH_CRP"/>
</dbReference>
<keyword evidence="1" id="KW-0805">Transcription regulation</keyword>
<dbReference type="Proteomes" id="UP001190002">
    <property type="component" value="Unassembled WGS sequence"/>
</dbReference>
<organism evidence="6 8">
    <name type="scientific">Ralstonia mannitolilytica</name>
    <dbReference type="NCBI Taxonomy" id="105219"/>
    <lineage>
        <taxon>Bacteria</taxon>
        <taxon>Pseudomonadati</taxon>
        <taxon>Pseudomonadota</taxon>
        <taxon>Betaproteobacteria</taxon>
        <taxon>Burkholderiales</taxon>
        <taxon>Burkholderiaceae</taxon>
        <taxon>Ralstonia</taxon>
    </lineage>
</organism>
<dbReference type="PROSITE" id="PS51857">
    <property type="entry name" value="CSD_2"/>
    <property type="match status" value="1"/>
</dbReference>
<dbReference type="Pfam" id="PF00027">
    <property type="entry name" value="cNMP_binding"/>
    <property type="match status" value="1"/>
</dbReference>
<dbReference type="Gene3D" id="1.10.10.10">
    <property type="entry name" value="Winged helix-like DNA-binding domain superfamily/Winged helix DNA-binding domain"/>
    <property type="match status" value="1"/>
</dbReference>
<dbReference type="PRINTS" id="PR00034">
    <property type="entry name" value="HTHCRP"/>
</dbReference>
<dbReference type="Proteomes" id="UP001190452">
    <property type="component" value="Unassembled WGS sequence"/>
</dbReference>
<evidence type="ECO:0000259" key="5">
    <source>
        <dbReference type="PROSITE" id="PS51857"/>
    </source>
</evidence>
<dbReference type="GO" id="GO:0003677">
    <property type="term" value="F:DNA binding"/>
    <property type="evidence" value="ECO:0007669"/>
    <property type="project" value="UniProtKB-KW"/>
</dbReference>
<keyword evidence="3" id="KW-0804">Transcription</keyword>
<reference evidence="6 9" key="1">
    <citation type="submission" date="2023-07" db="EMBL/GenBank/DDBJ databases">
        <authorList>
            <person name="Peeters C."/>
        </authorList>
    </citation>
    <scope>NUCLEOTIDE SEQUENCE</scope>
    <source>
        <strain evidence="7 9">R-77569</strain>
        <strain evidence="6">R-77591</strain>
    </source>
</reference>
<keyword evidence="2" id="KW-0238">DNA-binding</keyword>
<dbReference type="Gene3D" id="2.60.120.10">
    <property type="entry name" value="Jelly Rolls"/>
    <property type="match status" value="1"/>
</dbReference>
<dbReference type="Pfam" id="PF13545">
    <property type="entry name" value="HTH_Crp_2"/>
    <property type="match status" value="1"/>
</dbReference>
<dbReference type="InterPro" id="IPR014710">
    <property type="entry name" value="RmlC-like_jellyroll"/>
</dbReference>
<dbReference type="PROSITE" id="PS51063">
    <property type="entry name" value="HTH_CRP_2"/>
    <property type="match status" value="1"/>
</dbReference>
<sequence length="311" mass="33481">MEVGIVKGFNPSRGFGFIASEAGGDDLFADFSEVLRDSVKSLEDGQRVTFVRGAGQRGATATEIQVIRASCSLAPLSATSSPGATSHAADVVMRPASMPLGLTAIADLACIASVTSSMRMVKNGAALYRENDPFRSIYPIHAGSFKTTIMGRDGHTQITGFHLVGDTLGLDGVSTNHHNCEVIAIEDSCVRIIPFDLLEHLCSEVKSIRRLVHQVMSNEIARQAELLLLLGTMSVEQRLAAFLLNMSGRHGARGYSPVEFNLRMSRGEIGSYLGVTLEAVSRTFSKFQLNGFIAVQGRRIHILNIASLSDL</sequence>
<dbReference type="GO" id="GO:0003700">
    <property type="term" value="F:DNA-binding transcription factor activity"/>
    <property type="evidence" value="ECO:0007669"/>
    <property type="project" value="TreeGrafter"/>
</dbReference>
<accession>A0AAD2EGG7</accession>
<evidence type="ECO:0000259" key="4">
    <source>
        <dbReference type="PROSITE" id="PS51063"/>
    </source>
</evidence>
<feature type="domain" description="CSD" evidence="5">
    <location>
        <begin position="1"/>
        <end position="66"/>
    </location>
</feature>
<dbReference type="InterPro" id="IPR002059">
    <property type="entry name" value="CSP_DNA-bd"/>
</dbReference>
<dbReference type="InterPro" id="IPR050397">
    <property type="entry name" value="Env_Response_Regulators"/>
</dbReference>
<evidence type="ECO:0008006" key="10">
    <source>
        <dbReference type="Google" id="ProtNLM"/>
    </source>
</evidence>
<dbReference type="PANTHER" id="PTHR24567:SF75">
    <property type="entry name" value="FUMARATE AND NITRATE REDUCTION REGULATORY PROTEIN"/>
    <property type="match status" value="1"/>
</dbReference>
<feature type="domain" description="HTH crp-type" evidence="4">
    <location>
        <begin position="233"/>
        <end position="306"/>
    </location>
</feature>
<dbReference type="PRINTS" id="PR00050">
    <property type="entry name" value="COLDSHOCK"/>
</dbReference>
<dbReference type="GO" id="GO:0005829">
    <property type="term" value="C:cytosol"/>
    <property type="evidence" value="ECO:0007669"/>
    <property type="project" value="TreeGrafter"/>
</dbReference>